<dbReference type="AlphaFoldDB" id="A0A6J8EDJ0"/>
<evidence type="ECO:0000313" key="2">
    <source>
        <dbReference type="Proteomes" id="UP000507470"/>
    </source>
</evidence>
<protein>
    <submittedName>
        <fullName evidence="1">Uncharacterized protein</fullName>
    </submittedName>
</protein>
<accession>A0A6J8EDJ0</accession>
<dbReference type="EMBL" id="CACVKT020008787">
    <property type="protein sequence ID" value="CAC5417675.1"/>
    <property type="molecule type" value="Genomic_DNA"/>
</dbReference>
<dbReference type="Proteomes" id="UP000507470">
    <property type="component" value="Unassembled WGS sequence"/>
</dbReference>
<organism evidence="1 2">
    <name type="scientific">Mytilus coruscus</name>
    <name type="common">Sea mussel</name>
    <dbReference type="NCBI Taxonomy" id="42192"/>
    <lineage>
        <taxon>Eukaryota</taxon>
        <taxon>Metazoa</taxon>
        <taxon>Spiralia</taxon>
        <taxon>Lophotrochozoa</taxon>
        <taxon>Mollusca</taxon>
        <taxon>Bivalvia</taxon>
        <taxon>Autobranchia</taxon>
        <taxon>Pteriomorphia</taxon>
        <taxon>Mytilida</taxon>
        <taxon>Mytiloidea</taxon>
        <taxon>Mytilidae</taxon>
        <taxon>Mytilinae</taxon>
        <taxon>Mytilus</taxon>
    </lineage>
</organism>
<sequence>MDSCDKFDNLRLLKSNFLINCRAQGGITVARLAQQKQLLSEVLIQFHNLPGDASQTRKVRPKRPFNKQKNKIDYTKLAAEIIRLQSGNINIPTSYNSTIIQADIHADAGTDHTRIIPTSPLSQNIDPAVNTIPTPIPSLAASEVRSRASILQ</sequence>
<evidence type="ECO:0000313" key="1">
    <source>
        <dbReference type="EMBL" id="CAC5417675.1"/>
    </source>
</evidence>
<keyword evidence="2" id="KW-1185">Reference proteome</keyword>
<reference evidence="1 2" key="1">
    <citation type="submission" date="2020-06" db="EMBL/GenBank/DDBJ databases">
        <authorList>
            <person name="Li R."/>
            <person name="Bekaert M."/>
        </authorList>
    </citation>
    <scope>NUCLEOTIDE SEQUENCE [LARGE SCALE GENOMIC DNA]</scope>
    <source>
        <strain evidence="2">wild</strain>
    </source>
</reference>
<proteinExistence type="predicted"/>
<gene>
    <name evidence="1" type="ORF">MCOR_50164</name>
</gene>
<name>A0A6J8EDJ0_MYTCO</name>